<dbReference type="SUPFAM" id="SSF89733">
    <property type="entry name" value="L-sulfolactate dehydrogenase-like"/>
    <property type="match status" value="1"/>
</dbReference>
<dbReference type="InterPro" id="IPR003767">
    <property type="entry name" value="Malate/L-lactate_DH-like"/>
</dbReference>
<evidence type="ECO:0000313" key="4">
    <source>
        <dbReference type="Proteomes" id="UP000471126"/>
    </source>
</evidence>
<sequence length="321" mass="33413">MIEVDGDRLSALCRTAIIAAGGDEPTATALTDAVLAAERRGNRAVGVAHLVDYLDALERGRLNGTPRPVVRHDRRAVVTVETDDGIAQLAFLAARPALSTAARECGVAMLSISGSFTVGELGYYTSELATEGLVALAGANSPALMSLYDAPDALTGTNPFSFALPGLPSPRLVDQASSAVAWVRIRDAAAAGEPIPPGWALDANGAPTTDAAAALLGPLLPFGGVKGSNIALVIELLSVLSGGSFSMDAPDFASGERPPRVGLFLIALDPAAFAADYLQRVEDHLERLQVRYGIDFGRYFAPVARMQLSDDLYARLGGTTP</sequence>
<organism evidence="3 4">
    <name type="scientific">Geodermatophilus normandii</name>
    <dbReference type="NCBI Taxonomy" id="1137989"/>
    <lineage>
        <taxon>Bacteria</taxon>
        <taxon>Bacillati</taxon>
        <taxon>Actinomycetota</taxon>
        <taxon>Actinomycetes</taxon>
        <taxon>Geodermatophilales</taxon>
        <taxon>Geodermatophilaceae</taxon>
        <taxon>Geodermatophilus</taxon>
    </lineage>
</organism>
<keyword evidence="2" id="KW-0560">Oxidoreductase</keyword>
<dbReference type="Pfam" id="PF02615">
    <property type="entry name" value="Ldh_2"/>
    <property type="match status" value="1"/>
</dbReference>
<evidence type="ECO:0000256" key="2">
    <source>
        <dbReference type="ARBA" id="ARBA00023002"/>
    </source>
</evidence>
<evidence type="ECO:0000313" key="3">
    <source>
        <dbReference type="EMBL" id="NEM08911.1"/>
    </source>
</evidence>
<protein>
    <submittedName>
        <fullName evidence="3">Ldh family oxidoreductase</fullName>
    </submittedName>
</protein>
<dbReference type="InterPro" id="IPR036111">
    <property type="entry name" value="Mal/L-sulfo/L-lacto_DH-like_sf"/>
</dbReference>
<proteinExistence type="inferred from homology"/>
<evidence type="ECO:0000256" key="1">
    <source>
        <dbReference type="ARBA" id="ARBA00006056"/>
    </source>
</evidence>
<dbReference type="RefSeq" id="WP_163479195.1">
    <property type="nucleotide sequence ID" value="NZ_JAAGWE010000048.1"/>
</dbReference>
<comment type="caution">
    <text evidence="3">The sequence shown here is derived from an EMBL/GenBank/DDBJ whole genome shotgun (WGS) entry which is preliminary data.</text>
</comment>
<dbReference type="AlphaFoldDB" id="A0A6P0GPT7"/>
<name>A0A6P0GPT7_9ACTN</name>
<comment type="similarity">
    <text evidence="1">Belongs to the LDH2/MDH2 oxidoreductase family.</text>
</comment>
<dbReference type="Gene3D" id="3.30.60.50">
    <property type="entry name" value="Hypothetical oxidoreductase yiak, domain 3"/>
    <property type="match status" value="1"/>
</dbReference>
<gene>
    <name evidence="3" type="ORF">GCU54_23415</name>
</gene>
<dbReference type="InterPro" id="IPR043144">
    <property type="entry name" value="Mal/L-sulf/L-lact_DH-like_ah"/>
</dbReference>
<reference evidence="3 4" key="1">
    <citation type="submission" date="2019-12" db="EMBL/GenBank/DDBJ databases">
        <title>WGS of CPCC 203550 I12A-02606.</title>
        <authorList>
            <person name="Jiang Z."/>
        </authorList>
    </citation>
    <scope>NUCLEOTIDE SEQUENCE [LARGE SCALE GENOMIC DNA]</scope>
    <source>
        <strain evidence="3 4">I12A-02606</strain>
    </source>
</reference>
<dbReference type="Gene3D" id="3.30.1370.60">
    <property type="entry name" value="Hypothetical oxidoreductase yiak, domain 2"/>
    <property type="match status" value="1"/>
</dbReference>
<accession>A0A6P0GPT7</accession>
<dbReference type="GO" id="GO:0016491">
    <property type="term" value="F:oxidoreductase activity"/>
    <property type="evidence" value="ECO:0007669"/>
    <property type="project" value="UniProtKB-KW"/>
</dbReference>
<dbReference type="Gene3D" id="1.10.1530.10">
    <property type="match status" value="1"/>
</dbReference>
<dbReference type="PANTHER" id="PTHR11091">
    <property type="entry name" value="OXIDOREDUCTASE-RELATED"/>
    <property type="match status" value="1"/>
</dbReference>
<dbReference type="EMBL" id="JAAGWE010000048">
    <property type="protein sequence ID" value="NEM08911.1"/>
    <property type="molecule type" value="Genomic_DNA"/>
</dbReference>
<dbReference type="Proteomes" id="UP000471126">
    <property type="component" value="Unassembled WGS sequence"/>
</dbReference>
<dbReference type="PANTHER" id="PTHR11091:SF0">
    <property type="entry name" value="MALATE DEHYDROGENASE"/>
    <property type="match status" value="1"/>
</dbReference>
<dbReference type="InterPro" id="IPR043143">
    <property type="entry name" value="Mal/L-sulf/L-lact_DH-like_NADP"/>
</dbReference>